<protein>
    <submittedName>
        <fullName evidence="2">Uncharacterized protein</fullName>
    </submittedName>
</protein>
<feature type="transmembrane region" description="Helical" evidence="1">
    <location>
        <begin position="12"/>
        <end position="33"/>
    </location>
</feature>
<keyword evidence="3" id="KW-1185">Reference proteome</keyword>
<accession>W8P5B6</accession>
<keyword evidence="1" id="KW-0472">Membrane</keyword>
<dbReference type="HOGENOM" id="CLU_2353350_0_0_2"/>
<dbReference type="KEGG" id="tnu:BD01_1038"/>
<keyword evidence="1" id="KW-1133">Transmembrane helix</keyword>
<dbReference type="RefSeq" id="WP_051482222.1">
    <property type="nucleotide sequence ID" value="NZ_CP007264.1"/>
</dbReference>
<dbReference type="EMBL" id="CP007264">
    <property type="protein sequence ID" value="AHL22655.1"/>
    <property type="molecule type" value="Genomic_DNA"/>
</dbReference>
<gene>
    <name evidence="2" type="ORF">BD01_1038</name>
</gene>
<dbReference type="AlphaFoldDB" id="W8P5B6"/>
<dbReference type="OrthoDB" id="86175at2157"/>
<reference evidence="2 3" key="1">
    <citation type="submission" date="2014-02" db="EMBL/GenBank/DDBJ databases">
        <title>Genome Sequence of an Hyperthermophilic Archaeon, Thermococcus nautili 30-1, producing viral vesicles.</title>
        <authorList>
            <person name="Oberto J."/>
            <person name="Gaudin M."/>
            <person name="Cossu M."/>
            <person name="Gorlas A."/>
            <person name="Slesarev A."/>
            <person name="Marguet E."/>
            <person name="Forterre P."/>
        </authorList>
    </citation>
    <scope>NUCLEOTIDE SEQUENCE [LARGE SCALE GENOMIC DNA]</scope>
    <source>
        <strain evidence="2 3">30-1</strain>
    </source>
</reference>
<evidence type="ECO:0000256" key="1">
    <source>
        <dbReference type="SAM" id="Phobius"/>
    </source>
</evidence>
<sequence>MEEREKKLVEYGIEAVIIAWLGYLFLYQNYLLHEWHRGLPLPSKWPFALGGIAIGLAFLVYELWKLEKRSPTENTEEVLSPELEA</sequence>
<organism evidence="2 3">
    <name type="scientific">Thermococcus nautili</name>
    <dbReference type="NCBI Taxonomy" id="195522"/>
    <lineage>
        <taxon>Archaea</taxon>
        <taxon>Methanobacteriati</taxon>
        <taxon>Methanobacteriota</taxon>
        <taxon>Thermococci</taxon>
        <taxon>Thermococcales</taxon>
        <taxon>Thermococcaceae</taxon>
        <taxon>Thermococcus</taxon>
    </lineage>
</organism>
<dbReference type="Proteomes" id="UP000019434">
    <property type="component" value="Chromosome"/>
</dbReference>
<name>W8P5B6_9EURY</name>
<evidence type="ECO:0000313" key="2">
    <source>
        <dbReference type="EMBL" id="AHL22655.1"/>
    </source>
</evidence>
<dbReference type="GeneID" id="82171287"/>
<feature type="transmembrane region" description="Helical" evidence="1">
    <location>
        <begin position="45"/>
        <end position="64"/>
    </location>
</feature>
<dbReference type="eggNOG" id="arCOG07132">
    <property type="taxonomic scope" value="Archaea"/>
</dbReference>
<keyword evidence="1" id="KW-0812">Transmembrane</keyword>
<evidence type="ECO:0000313" key="3">
    <source>
        <dbReference type="Proteomes" id="UP000019434"/>
    </source>
</evidence>
<proteinExistence type="predicted"/>